<sequence>MRFGVLGPLMVWGEGGEAVRVPEAKVRLLLGALLVARGRPVSAETLIDDLWGGSPPGSAANTLQGKVSLLRKALGSAGGVERQAAGYSLRVAEDEVDAWRFEALLARARASADPEERERLLTEALSLWRGAALADFAEHEFARPHIARLEELRLVAVEERAAVRLARGEHDVLAAELAPLAEAYPLRERLRAVQIEALYRSGRQGEALAAYHELRTRLADELGVDPSPELAALHAAMVRQDPALGGARSNLPVPLTPLVGREEAVAAVRRALGAGRLVTLTGTGGVGKTRLAVETAAGLAPAYPDGVWLVELAGIRDGDAVISPAEALVAVLGLREGVDRIAEALRGRRTLVVFDNCEHVIEQVAELAGRLLGAVPGLSVLATSQEPLGVAGETVYPVPPLEPEHAARLFEERAAASSPGVSFGDDERAAVAEICRRLDGIPLALELAATRVRVLGVRELAARLDDRFALLAGGARGVPARQRTLRAMIDWSWELLTEPERVVLRRLAVHADGCSLAAAEAVCAGGGLHPGQVLDLLARLVDRSLVVVGPGPRYRLLESVAAYCAVRLREAGEDAEVRERHAEYYTDLAERAGERLRGHDQREWLERLDLETPNLRSALETAVRARPDLAVRLSRALLWYQFLRGRLEEARRTLRAVLALGEGIGPAFAEAGAWLAGITLLQSEDPDPAGRSRAGLGPYERAGDPAGVARARWFHGYALYLAGELSVGEELAGAALAEFRAGGDAWGEAAALAVRAHQALSRGDLSAARVDAEAAAAAFAALGDRWGQTFCVSPRAALAEIDGDYDLAERLLREGLRSAEELGLRIDVSYRLSGLGRIALLRGDHEGARRLHERALRLATEQSHRAAQVFAEIGLALGARRAGDLDAAERHLRALQEWYGRVDVQPGNTLILAELGFVAELRGDPERALSLHLAAFSIARDVLGDPRAMALALEGSAAALAGTRAELAATLLGAACAARARAGHPLPPAERADVDRATALATERLGEPGFAAAFARGTALGLDEARALL</sequence>
<dbReference type="EMBL" id="QZEY01000010">
    <property type="protein sequence ID" value="RJL30115.1"/>
    <property type="molecule type" value="Genomic_DNA"/>
</dbReference>
<dbReference type="PROSITE" id="PS51755">
    <property type="entry name" value="OMPR_PHOB"/>
    <property type="match status" value="1"/>
</dbReference>
<dbReference type="Gene3D" id="1.25.40.10">
    <property type="entry name" value="Tetratricopeptide repeat domain"/>
    <property type="match status" value="3"/>
</dbReference>
<dbReference type="OrthoDB" id="3194665at2"/>
<dbReference type="Pfam" id="PF03704">
    <property type="entry name" value="BTAD"/>
    <property type="match status" value="1"/>
</dbReference>
<name>A0A3A4ANS3_9ACTN</name>
<proteinExistence type="inferred from homology"/>
<feature type="DNA-binding region" description="OmpR/PhoB-type" evidence="3">
    <location>
        <begin position="1"/>
        <end position="91"/>
    </location>
</feature>
<dbReference type="InterPro" id="IPR011990">
    <property type="entry name" value="TPR-like_helical_dom_sf"/>
</dbReference>
<dbReference type="InterPro" id="IPR027417">
    <property type="entry name" value="P-loop_NTPase"/>
</dbReference>
<dbReference type="PRINTS" id="PR00364">
    <property type="entry name" value="DISEASERSIST"/>
</dbReference>
<dbReference type="InterPro" id="IPR058852">
    <property type="entry name" value="HTH_77"/>
</dbReference>
<dbReference type="GO" id="GO:0000160">
    <property type="term" value="P:phosphorelay signal transduction system"/>
    <property type="evidence" value="ECO:0007669"/>
    <property type="project" value="InterPro"/>
</dbReference>
<dbReference type="AlphaFoldDB" id="A0A3A4ANS3"/>
<dbReference type="SUPFAM" id="SSF46894">
    <property type="entry name" value="C-terminal effector domain of the bipartite response regulators"/>
    <property type="match status" value="1"/>
</dbReference>
<evidence type="ECO:0000256" key="1">
    <source>
        <dbReference type="ARBA" id="ARBA00005820"/>
    </source>
</evidence>
<protein>
    <submittedName>
        <fullName evidence="5">AfsR/SARP family transcriptional regulator</fullName>
    </submittedName>
</protein>
<dbReference type="InterPro" id="IPR001867">
    <property type="entry name" value="OmpR/PhoB-type_DNA-bd"/>
</dbReference>
<dbReference type="PANTHER" id="PTHR47691">
    <property type="entry name" value="REGULATOR-RELATED"/>
    <property type="match status" value="1"/>
</dbReference>
<reference evidence="5 6" key="1">
    <citation type="submission" date="2018-09" db="EMBL/GenBank/DDBJ databases">
        <title>YIM 75507 draft genome.</title>
        <authorList>
            <person name="Tang S."/>
            <person name="Feng Y."/>
        </authorList>
    </citation>
    <scope>NUCLEOTIDE SEQUENCE [LARGE SCALE GENOMIC DNA]</scope>
    <source>
        <strain evidence="5 6">YIM 75507</strain>
    </source>
</reference>
<dbReference type="InterPro" id="IPR016032">
    <property type="entry name" value="Sig_transdc_resp-reg_C-effctor"/>
</dbReference>
<dbReference type="InterPro" id="IPR036388">
    <property type="entry name" value="WH-like_DNA-bd_sf"/>
</dbReference>
<dbReference type="GO" id="GO:0003677">
    <property type="term" value="F:DNA binding"/>
    <property type="evidence" value="ECO:0007669"/>
    <property type="project" value="UniProtKB-UniRule"/>
</dbReference>
<organism evidence="5 6">
    <name type="scientific">Bailinhaonella thermotolerans</name>
    <dbReference type="NCBI Taxonomy" id="1070861"/>
    <lineage>
        <taxon>Bacteria</taxon>
        <taxon>Bacillati</taxon>
        <taxon>Actinomycetota</taxon>
        <taxon>Actinomycetes</taxon>
        <taxon>Streptosporangiales</taxon>
        <taxon>Streptosporangiaceae</taxon>
        <taxon>Bailinhaonella</taxon>
    </lineage>
</organism>
<comment type="similarity">
    <text evidence="1">Belongs to the AfsR/DnrI/RedD regulatory family.</text>
</comment>
<evidence type="ECO:0000256" key="2">
    <source>
        <dbReference type="ARBA" id="ARBA00023125"/>
    </source>
</evidence>
<evidence type="ECO:0000256" key="3">
    <source>
        <dbReference type="PROSITE-ProRule" id="PRU01091"/>
    </source>
</evidence>
<gene>
    <name evidence="5" type="ORF">D5H75_24655</name>
</gene>
<dbReference type="Gene3D" id="3.40.50.300">
    <property type="entry name" value="P-loop containing nucleotide triphosphate hydrolases"/>
    <property type="match status" value="1"/>
</dbReference>
<dbReference type="GO" id="GO:0006355">
    <property type="term" value="P:regulation of DNA-templated transcription"/>
    <property type="evidence" value="ECO:0007669"/>
    <property type="project" value="InterPro"/>
</dbReference>
<dbReference type="SUPFAM" id="SSF48452">
    <property type="entry name" value="TPR-like"/>
    <property type="match status" value="2"/>
</dbReference>
<keyword evidence="6" id="KW-1185">Reference proteome</keyword>
<comment type="caution">
    <text evidence="5">The sequence shown here is derived from an EMBL/GenBank/DDBJ whole genome shotgun (WGS) entry which is preliminary data.</text>
</comment>
<dbReference type="Gene3D" id="1.10.10.10">
    <property type="entry name" value="Winged helix-like DNA-binding domain superfamily/Winged helix DNA-binding domain"/>
    <property type="match status" value="1"/>
</dbReference>
<dbReference type="Pfam" id="PF25872">
    <property type="entry name" value="HTH_77"/>
    <property type="match status" value="1"/>
</dbReference>
<keyword evidence="2 3" id="KW-0238">DNA-binding</keyword>
<dbReference type="InterPro" id="IPR005158">
    <property type="entry name" value="BTAD"/>
</dbReference>
<dbReference type="RefSeq" id="WP_119928895.1">
    <property type="nucleotide sequence ID" value="NZ_QZEY01000010.1"/>
</dbReference>
<dbReference type="Proteomes" id="UP000265768">
    <property type="component" value="Unassembled WGS sequence"/>
</dbReference>
<evidence type="ECO:0000313" key="6">
    <source>
        <dbReference type="Proteomes" id="UP000265768"/>
    </source>
</evidence>
<dbReference type="SMART" id="SM00862">
    <property type="entry name" value="Trans_reg_C"/>
    <property type="match status" value="1"/>
</dbReference>
<accession>A0A3A4ANS3</accession>
<dbReference type="PANTHER" id="PTHR47691:SF3">
    <property type="entry name" value="HTH-TYPE TRANSCRIPTIONAL REGULATOR RV0890C-RELATED"/>
    <property type="match status" value="1"/>
</dbReference>
<evidence type="ECO:0000259" key="4">
    <source>
        <dbReference type="PROSITE" id="PS51755"/>
    </source>
</evidence>
<dbReference type="CDD" id="cd15831">
    <property type="entry name" value="BTAD"/>
    <property type="match status" value="1"/>
</dbReference>
<dbReference type="SUPFAM" id="SSF52540">
    <property type="entry name" value="P-loop containing nucleoside triphosphate hydrolases"/>
    <property type="match status" value="1"/>
</dbReference>
<evidence type="ECO:0000313" key="5">
    <source>
        <dbReference type="EMBL" id="RJL30115.1"/>
    </source>
</evidence>
<feature type="domain" description="OmpR/PhoB-type" evidence="4">
    <location>
        <begin position="1"/>
        <end position="91"/>
    </location>
</feature>
<dbReference type="SMART" id="SM01043">
    <property type="entry name" value="BTAD"/>
    <property type="match status" value="1"/>
</dbReference>